<sequence length="214" mass="24590">MPIRMKRLSRSDPNYKDHEFKFYHSWCHDEKSAKVKSIYLASRDDIDKSYRGQRFFTYLYRNGGSYKRLYHGTSRACHIGESGNDLKLCHDDDCGTCGILRQSFKLKYADDEGMFGPGIYSTPNSSKADVYVKNHYVSSNLHAMLICYVVASKPQRKLLADHDITRPSRGFNCVEGITINNGGSLQYPEFVVYREDAIVPVGLIMYTRKGWEPL</sequence>
<dbReference type="Proteomes" id="UP000016929">
    <property type="component" value="Unassembled WGS sequence"/>
</dbReference>
<protein>
    <recommendedName>
        <fullName evidence="3">PARP catalytic domain-containing protein</fullName>
    </recommendedName>
</protein>
<reference evidence="2" key="1">
    <citation type="submission" date="2012-09" db="EMBL/GenBank/DDBJ databases">
        <title>Genome sequencing and comparative transcriptomics of race 1 and race 4 of banana pathogen: Fusarium oxysporum f. sp. cubense.</title>
        <authorList>
            <person name="Fang X."/>
            <person name="Huang J."/>
        </authorList>
    </citation>
    <scope>NUCLEOTIDE SEQUENCE [LARGE SCALE GENOMIC DNA]</scope>
    <source>
        <strain evidence="2">race 4</strain>
    </source>
</reference>
<evidence type="ECO:0000313" key="2">
    <source>
        <dbReference type="Proteomes" id="UP000016929"/>
    </source>
</evidence>
<name>N1S1P1_FUSC4</name>
<organism evidence="1 2">
    <name type="scientific">Fusarium oxysporum f. sp. cubense (strain race 4)</name>
    <name type="common">Panama disease fungus</name>
    <dbReference type="NCBI Taxonomy" id="2502994"/>
    <lineage>
        <taxon>Eukaryota</taxon>
        <taxon>Fungi</taxon>
        <taxon>Dikarya</taxon>
        <taxon>Ascomycota</taxon>
        <taxon>Pezizomycotina</taxon>
        <taxon>Sordariomycetes</taxon>
        <taxon>Hypocreomycetidae</taxon>
        <taxon>Hypocreales</taxon>
        <taxon>Nectriaceae</taxon>
        <taxon>Fusarium</taxon>
        <taxon>Fusarium oxysporum species complex</taxon>
    </lineage>
</organism>
<proteinExistence type="predicted"/>
<evidence type="ECO:0008006" key="3">
    <source>
        <dbReference type="Google" id="ProtNLM"/>
    </source>
</evidence>
<dbReference type="Gene3D" id="3.90.228.10">
    <property type="match status" value="1"/>
</dbReference>
<keyword evidence="2" id="KW-1185">Reference proteome</keyword>
<dbReference type="AlphaFoldDB" id="N1S1P1"/>
<dbReference type="OrthoDB" id="9514740at2759"/>
<dbReference type="EMBL" id="KB726312">
    <property type="protein sequence ID" value="EMT70422.1"/>
    <property type="molecule type" value="Genomic_DNA"/>
</dbReference>
<accession>N1S1P1</accession>
<evidence type="ECO:0000313" key="1">
    <source>
        <dbReference type="EMBL" id="EMT70422.1"/>
    </source>
</evidence>
<gene>
    <name evidence="1" type="ORF">FOC4_g10008871</name>
</gene>
<dbReference type="SUPFAM" id="SSF56399">
    <property type="entry name" value="ADP-ribosylation"/>
    <property type="match status" value="1"/>
</dbReference>
<dbReference type="STRING" id="1229665.N1S1P1"/>
<reference evidence="2" key="2">
    <citation type="journal article" date="2014" name="PLoS ONE">
        <title>Genome and Transcriptome Analysis of the Fungal Pathogen Fusarium oxysporum f. sp. cubense Causing Banana Vascular Wilt Disease.</title>
        <authorList>
            <person name="Guo L."/>
            <person name="Han L."/>
            <person name="Yang L."/>
            <person name="Zeng H."/>
            <person name="Fan D."/>
            <person name="Zhu Y."/>
            <person name="Feng Y."/>
            <person name="Wang G."/>
            <person name="Peng C."/>
            <person name="Jiang X."/>
            <person name="Zhou D."/>
            <person name="Ni P."/>
            <person name="Liang C."/>
            <person name="Liu L."/>
            <person name="Wang J."/>
            <person name="Mao C."/>
            <person name="Fang X."/>
            <person name="Peng M."/>
            <person name="Huang J."/>
        </authorList>
    </citation>
    <scope>NUCLEOTIDE SEQUENCE [LARGE SCALE GENOMIC DNA]</scope>
    <source>
        <strain evidence="2">race 4</strain>
    </source>
</reference>
<dbReference type="HOGENOM" id="CLU_039434_1_1_1"/>